<dbReference type="Pfam" id="PF14321">
    <property type="entry name" value="DUF4382"/>
    <property type="match status" value="1"/>
</dbReference>
<evidence type="ECO:0000256" key="1">
    <source>
        <dbReference type="SAM" id="SignalP"/>
    </source>
</evidence>
<dbReference type="PROSITE" id="PS51257">
    <property type="entry name" value="PROKAR_LIPOPROTEIN"/>
    <property type="match status" value="1"/>
</dbReference>
<dbReference type="SUPFAM" id="SSF49478">
    <property type="entry name" value="Cna protein B-type domain"/>
    <property type="match status" value="1"/>
</dbReference>
<reference evidence="3 4" key="1">
    <citation type="submission" date="2018-09" db="EMBL/GenBank/DDBJ databases">
        <title>Genomic Encyclopedia of Archaeal and Bacterial Type Strains, Phase II (KMG-II): from individual species to whole genera.</title>
        <authorList>
            <person name="Goeker M."/>
        </authorList>
    </citation>
    <scope>NUCLEOTIDE SEQUENCE [LARGE SCALE GENOMIC DNA]</scope>
    <source>
        <strain evidence="3 4">DSM 16505</strain>
    </source>
</reference>
<feature type="chain" id="PRO_5019171800" evidence="1">
    <location>
        <begin position="23"/>
        <end position="260"/>
    </location>
</feature>
<name>A0A420E4V3_9FLAO</name>
<dbReference type="AlphaFoldDB" id="A0A420E4V3"/>
<keyword evidence="3" id="KW-0645">Protease</keyword>
<dbReference type="Gene3D" id="2.60.40.1120">
    <property type="entry name" value="Carboxypeptidase-like, regulatory domain"/>
    <property type="match status" value="1"/>
</dbReference>
<evidence type="ECO:0000313" key="3">
    <source>
        <dbReference type="EMBL" id="RKF05070.1"/>
    </source>
</evidence>
<evidence type="ECO:0000259" key="2">
    <source>
        <dbReference type="Pfam" id="PF14321"/>
    </source>
</evidence>
<organism evidence="3 4">
    <name type="scientific">Tenacibaculum lutimaris</name>
    <dbReference type="NCBI Taxonomy" id="285258"/>
    <lineage>
        <taxon>Bacteria</taxon>
        <taxon>Pseudomonadati</taxon>
        <taxon>Bacteroidota</taxon>
        <taxon>Flavobacteriia</taxon>
        <taxon>Flavobacteriales</taxon>
        <taxon>Flavobacteriaceae</taxon>
        <taxon>Tenacibaculum</taxon>
    </lineage>
</organism>
<accession>A0A420E4V3</accession>
<keyword evidence="3" id="KW-0121">Carboxypeptidase</keyword>
<dbReference type="GO" id="GO:0004180">
    <property type="term" value="F:carboxypeptidase activity"/>
    <property type="evidence" value="ECO:0007669"/>
    <property type="project" value="UniProtKB-KW"/>
</dbReference>
<dbReference type="InterPro" id="IPR025491">
    <property type="entry name" value="DUF4382"/>
</dbReference>
<comment type="caution">
    <text evidence="3">The sequence shown here is derived from an EMBL/GenBank/DDBJ whole genome shotgun (WGS) entry which is preliminary data.</text>
</comment>
<gene>
    <name evidence="3" type="ORF">C8N26_0470</name>
</gene>
<feature type="domain" description="DUF4382" evidence="2">
    <location>
        <begin position="28"/>
        <end position="167"/>
    </location>
</feature>
<dbReference type="RefSeq" id="WP_120185844.1">
    <property type="nucleotide sequence ID" value="NZ_RAQM01000006.1"/>
</dbReference>
<dbReference type="EMBL" id="RAQM01000006">
    <property type="protein sequence ID" value="RKF05070.1"/>
    <property type="molecule type" value="Genomic_DNA"/>
</dbReference>
<evidence type="ECO:0000313" key="4">
    <source>
        <dbReference type="Proteomes" id="UP000285780"/>
    </source>
</evidence>
<keyword evidence="4" id="KW-1185">Reference proteome</keyword>
<protein>
    <submittedName>
        <fullName evidence="3">Carboxypeptidase family protein</fullName>
    </submittedName>
</protein>
<keyword evidence="3" id="KW-0378">Hydrolase</keyword>
<proteinExistence type="predicted"/>
<feature type="signal peptide" evidence="1">
    <location>
        <begin position="1"/>
        <end position="22"/>
    </location>
</feature>
<sequence length="260" mass="27715">MKKNVFLLVALATFFTAFISCSNDDPKTSQVEVRLVDAPGDYDAVNIDVQDVMINANDGENGWKSLGNVTPQVYDLLELTGGIDALLVDTEIPAGKISQIRLVLGDNNSIVVDGQLYPLATPSAQQSGLKLNVHQNLVGGVKYTFILDFMVDKSIVVEGNGTYSLKPTIRVITEAASGAISGMVNPFDYQVEVSAVSGEEEAITTYTNEEGKFMLHGVPAGTYSVTFTPDEASGLAPKTVEGVNSVLGENTDMGTIELVE</sequence>
<keyword evidence="1" id="KW-0732">Signal</keyword>
<dbReference type="Proteomes" id="UP000285780">
    <property type="component" value="Unassembled WGS sequence"/>
</dbReference>